<organism evidence="3 4">
    <name type="scientific">Croceifilum oryzae</name>
    <dbReference type="NCBI Taxonomy" id="1553429"/>
    <lineage>
        <taxon>Bacteria</taxon>
        <taxon>Bacillati</taxon>
        <taxon>Bacillota</taxon>
        <taxon>Bacilli</taxon>
        <taxon>Bacillales</taxon>
        <taxon>Thermoactinomycetaceae</taxon>
        <taxon>Croceifilum</taxon>
    </lineage>
</organism>
<proteinExistence type="predicted"/>
<evidence type="ECO:0000256" key="2">
    <source>
        <dbReference type="PIRSR" id="PIRSR605754-1"/>
    </source>
</evidence>
<sequence length="209" mass="23370">MIRILSWLLIIAGTVVLGWNAYNWWSESASSVPYDDVTISKVDKKGDDTSPQPALAKGIPSALTHNRGDMIGTLIVPRLKKNLEVVYGADSDSLKKGVGSYIEDNDPKTNDKTVKPGETGHVVLSGHRDTKFKGMGELKVGDRLIIDYNNHYFVYQVRKMWITPKEDTKVIVTKDKPILTLVTCHPFNMLGSAPNRYIIESELIEIQNK</sequence>
<dbReference type="AlphaFoldDB" id="A0AAJ1TJL7"/>
<dbReference type="Gene3D" id="2.40.260.10">
    <property type="entry name" value="Sortase"/>
    <property type="match status" value="1"/>
</dbReference>
<dbReference type="EC" id="3.4.22.70" evidence="3"/>
<keyword evidence="4" id="KW-1185">Reference proteome</keyword>
<dbReference type="NCBIfam" id="TIGR01076">
    <property type="entry name" value="sortase_fam"/>
    <property type="match status" value="1"/>
</dbReference>
<evidence type="ECO:0000313" key="4">
    <source>
        <dbReference type="Proteomes" id="UP001238450"/>
    </source>
</evidence>
<name>A0AAJ1TJL7_9BACL</name>
<feature type="active site" description="Acyl-thioester intermediate" evidence="2">
    <location>
        <position position="184"/>
    </location>
</feature>
<accession>A0AAJ1TJL7</accession>
<feature type="active site" description="Proton donor/acceptor" evidence="2">
    <location>
        <position position="127"/>
    </location>
</feature>
<gene>
    <name evidence="3" type="ORF">J2Z48_000094</name>
</gene>
<dbReference type="InterPro" id="IPR005754">
    <property type="entry name" value="Sortase"/>
</dbReference>
<dbReference type="InterPro" id="IPR041999">
    <property type="entry name" value="Sortase_D_1"/>
</dbReference>
<dbReference type="InterPro" id="IPR023365">
    <property type="entry name" value="Sortase_dom-sf"/>
</dbReference>
<dbReference type="SUPFAM" id="SSF63817">
    <property type="entry name" value="Sortase"/>
    <property type="match status" value="1"/>
</dbReference>
<reference evidence="3 4" key="1">
    <citation type="submission" date="2023-07" db="EMBL/GenBank/DDBJ databases">
        <title>Genomic Encyclopedia of Type Strains, Phase IV (KMG-IV): sequencing the most valuable type-strain genomes for metagenomic binning, comparative biology and taxonomic classification.</title>
        <authorList>
            <person name="Goeker M."/>
        </authorList>
    </citation>
    <scope>NUCLEOTIDE SEQUENCE [LARGE SCALE GENOMIC DNA]</scope>
    <source>
        <strain evidence="3 4">DSM 46876</strain>
    </source>
</reference>
<dbReference type="RefSeq" id="WP_307249934.1">
    <property type="nucleotide sequence ID" value="NZ_JAUSUV010000001.1"/>
</dbReference>
<dbReference type="Proteomes" id="UP001238450">
    <property type="component" value="Unassembled WGS sequence"/>
</dbReference>
<evidence type="ECO:0000313" key="3">
    <source>
        <dbReference type="EMBL" id="MDQ0415936.1"/>
    </source>
</evidence>
<keyword evidence="1 3" id="KW-0378">Hydrolase</keyword>
<dbReference type="GO" id="GO:0016787">
    <property type="term" value="F:hydrolase activity"/>
    <property type="evidence" value="ECO:0007669"/>
    <property type="project" value="UniProtKB-KW"/>
</dbReference>
<comment type="caution">
    <text evidence="3">The sequence shown here is derived from an EMBL/GenBank/DDBJ whole genome shotgun (WGS) entry which is preliminary data.</text>
</comment>
<dbReference type="Pfam" id="PF04203">
    <property type="entry name" value="Sortase"/>
    <property type="match status" value="1"/>
</dbReference>
<evidence type="ECO:0000256" key="1">
    <source>
        <dbReference type="ARBA" id="ARBA00022801"/>
    </source>
</evidence>
<dbReference type="CDD" id="cd05828">
    <property type="entry name" value="Sortase_D_1"/>
    <property type="match status" value="1"/>
</dbReference>
<protein>
    <submittedName>
        <fullName evidence="3">Sortase A</fullName>
        <ecNumber evidence="3">3.4.22.70</ecNumber>
    </submittedName>
</protein>
<dbReference type="EMBL" id="JAUSUV010000001">
    <property type="protein sequence ID" value="MDQ0415936.1"/>
    <property type="molecule type" value="Genomic_DNA"/>
</dbReference>